<sequence>MRTALHRDTLETLDAQGYEDAYGKPVDNNGKERVRPPALCDICRQDVFLRAEHSKLRTPNFVHFEDSAPCPVKAFNAQAYRALNPEQGNAADAQRLREGFFATWRYHWREFDRIIGYASVFDFVSVLKYADRHGIWRYRDMGVQDVLPVLLTLMDFPPLPKGKRHLRDYGLRFLYVGTVASTNDYWNLPAHERRLLKVVYEFPGQARTFQSERISAKHPVDFEPDYEAARFDLDVDNQPTAHPYVVNTMAREFKV</sequence>
<accession>A0A6B2AXE1</accession>
<protein>
    <submittedName>
        <fullName evidence="1">Uncharacterized protein</fullName>
    </submittedName>
</protein>
<comment type="caution">
    <text evidence="1">The sequence shown here is derived from an EMBL/GenBank/DDBJ whole genome shotgun (WGS) entry which is preliminary data.</text>
</comment>
<organism evidence="1">
    <name type="scientific">Pseudomonas syringae</name>
    <dbReference type="NCBI Taxonomy" id="317"/>
    <lineage>
        <taxon>Bacteria</taxon>
        <taxon>Pseudomonadati</taxon>
        <taxon>Pseudomonadota</taxon>
        <taxon>Gammaproteobacteria</taxon>
        <taxon>Pseudomonadales</taxon>
        <taxon>Pseudomonadaceae</taxon>
        <taxon>Pseudomonas</taxon>
    </lineage>
</organism>
<gene>
    <name evidence="1" type="ORF">PspP123CL_17845</name>
</gene>
<dbReference type="EMBL" id="VLIF01000012">
    <property type="protein sequence ID" value="NAO77781.1"/>
    <property type="molecule type" value="Genomic_DNA"/>
</dbReference>
<proteinExistence type="predicted"/>
<reference evidence="1" key="1">
    <citation type="journal article" date="2020" name="Phytopathology">
        <title>Zucchini vein clearing disease is caused by several lineages within Pseudomonas syringae species complex.</title>
        <authorList>
            <person name="Lacault C."/>
            <person name="Briand M."/>
            <person name="Jacques M.A."/>
            <person name="Darrasse A."/>
        </authorList>
    </citation>
    <scope>NUCLEOTIDE SEQUENCE</scope>
    <source>
        <strain evidence="1">P123</strain>
    </source>
</reference>
<dbReference type="RefSeq" id="WP_124748613.1">
    <property type="nucleotide sequence ID" value="NZ_JAEILI010000045.1"/>
</dbReference>
<evidence type="ECO:0000313" key="1">
    <source>
        <dbReference type="EMBL" id="NAO77781.1"/>
    </source>
</evidence>
<name>A0A6B2AXE1_PSESX</name>
<dbReference type="AlphaFoldDB" id="A0A6B2AXE1"/>